<organism evidence="1 2">
    <name type="scientific">Mycobacterium kansasii</name>
    <dbReference type="NCBI Taxonomy" id="1768"/>
    <lineage>
        <taxon>Bacteria</taxon>
        <taxon>Bacillati</taxon>
        <taxon>Actinomycetota</taxon>
        <taxon>Actinomycetes</taxon>
        <taxon>Mycobacteriales</taxon>
        <taxon>Mycobacteriaceae</taxon>
        <taxon>Mycobacterium</taxon>
    </lineage>
</organism>
<evidence type="ECO:0008006" key="3">
    <source>
        <dbReference type="Google" id="ProtNLM"/>
    </source>
</evidence>
<evidence type="ECO:0000313" key="2">
    <source>
        <dbReference type="Proteomes" id="UP000516380"/>
    </source>
</evidence>
<reference evidence="1 2" key="1">
    <citation type="submission" date="2020-07" db="EMBL/GenBank/DDBJ databases">
        <title>Mycobacterium kansasii (former subtype) with zoonotic potential isolated from diseased indoor pet cat, Japan.</title>
        <authorList>
            <person name="Fukano H."/>
            <person name="Terazono T."/>
            <person name="Hoshino Y."/>
        </authorList>
    </citation>
    <scope>NUCLEOTIDE SEQUENCE [LARGE SCALE GENOMIC DNA]</scope>
    <source>
        <strain evidence="1 2">Kuro-I</strain>
    </source>
</reference>
<dbReference type="EMBL" id="AP023343">
    <property type="protein sequence ID" value="BCI92751.1"/>
    <property type="molecule type" value="Genomic_DNA"/>
</dbReference>
<evidence type="ECO:0000313" key="1">
    <source>
        <dbReference type="EMBL" id="BCI92751.1"/>
    </source>
</evidence>
<accession>A0A7G1IP50</accession>
<dbReference type="InterPro" id="IPR010093">
    <property type="entry name" value="SinI_DNA-bd"/>
</dbReference>
<sequence length="93" mass="10467">MLALSQGKGISLIPRQRKLTTQEAADLVDISRPTLVKLLEYGRILFEMAGWHHKVSPDVLLEYQRQTRANRRAALDELTQDAAGEIEAILKAQ</sequence>
<name>A0A7G1IP50_MYCKA</name>
<keyword evidence="2" id="KW-1185">Reference proteome</keyword>
<dbReference type="NCBIfam" id="TIGR01764">
    <property type="entry name" value="excise"/>
    <property type="match status" value="1"/>
</dbReference>
<dbReference type="Proteomes" id="UP000516380">
    <property type="component" value="Chromosome"/>
</dbReference>
<dbReference type="GO" id="GO:0003677">
    <property type="term" value="F:DNA binding"/>
    <property type="evidence" value="ECO:0007669"/>
    <property type="project" value="InterPro"/>
</dbReference>
<protein>
    <recommendedName>
        <fullName evidence="3">Helix-turn-helix domain-containing protein</fullName>
    </recommendedName>
</protein>
<dbReference type="AlphaFoldDB" id="A0A7G1IP50"/>
<proteinExistence type="predicted"/>
<gene>
    <name evidence="1" type="ORF">NIIDMKKI_79570</name>
</gene>